<keyword evidence="2" id="KW-1185">Reference proteome</keyword>
<dbReference type="CDD" id="cd00198">
    <property type="entry name" value="vWFA"/>
    <property type="match status" value="1"/>
</dbReference>
<evidence type="ECO:0000313" key="1">
    <source>
        <dbReference type="EMBL" id="ABS69357.1"/>
    </source>
</evidence>
<dbReference type="SUPFAM" id="SSF53300">
    <property type="entry name" value="vWA-like"/>
    <property type="match status" value="1"/>
</dbReference>
<evidence type="ECO:0008006" key="3">
    <source>
        <dbReference type="Google" id="ProtNLM"/>
    </source>
</evidence>
<reference evidence="1 2" key="1">
    <citation type="submission" date="2007-07" db="EMBL/GenBank/DDBJ databases">
        <title>Complete sequence of chromosome of Xanthobacter autotrophicus Py2.</title>
        <authorList>
            <consortium name="US DOE Joint Genome Institute"/>
            <person name="Copeland A."/>
            <person name="Lucas S."/>
            <person name="Lapidus A."/>
            <person name="Barry K."/>
            <person name="Glavina del Rio T."/>
            <person name="Hammon N."/>
            <person name="Israni S."/>
            <person name="Dalin E."/>
            <person name="Tice H."/>
            <person name="Pitluck S."/>
            <person name="Sims D."/>
            <person name="Brettin T."/>
            <person name="Bruce D."/>
            <person name="Detter J.C."/>
            <person name="Han C."/>
            <person name="Tapia R."/>
            <person name="Brainard J."/>
            <person name="Schmutz J."/>
            <person name="Larimer F."/>
            <person name="Land M."/>
            <person name="Hauser L."/>
            <person name="Kyrpides N."/>
            <person name="Kim E."/>
            <person name="Ensigns S.A."/>
            <person name="Richardson P."/>
        </authorList>
    </citation>
    <scope>NUCLEOTIDE SEQUENCE [LARGE SCALE GENOMIC DNA]</scope>
    <source>
        <strain evidence="2">ATCC BAA-1158 / Py2</strain>
    </source>
</reference>
<dbReference type="AlphaFoldDB" id="A7IMW4"/>
<dbReference type="STRING" id="78245.Xaut_4135"/>
<name>A7IMW4_XANP2</name>
<organism evidence="1 2">
    <name type="scientific">Xanthobacter autotrophicus (strain ATCC BAA-1158 / Py2)</name>
    <dbReference type="NCBI Taxonomy" id="78245"/>
    <lineage>
        <taxon>Bacteria</taxon>
        <taxon>Pseudomonadati</taxon>
        <taxon>Pseudomonadota</taxon>
        <taxon>Alphaproteobacteria</taxon>
        <taxon>Hyphomicrobiales</taxon>
        <taxon>Xanthobacteraceae</taxon>
        <taxon>Xanthobacter</taxon>
    </lineage>
</organism>
<dbReference type="KEGG" id="xau:Xaut_4135"/>
<dbReference type="EMBL" id="CP000781">
    <property type="protein sequence ID" value="ABS69357.1"/>
    <property type="molecule type" value="Genomic_DNA"/>
</dbReference>
<dbReference type="OrthoDB" id="9792179at2"/>
<gene>
    <name evidence="1" type="ordered locus">Xaut_4135</name>
</gene>
<evidence type="ECO:0000313" key="2">
    <source>
        <dbReference type="Proteomes" id="UP000002417"/>
    </source>
</evidence>
<dbReference type="Gene3D" id="3.40.50.410">
    <property type="entry name" value="von Willebrand factor, type A domain"/>
    <property type="match status" value="1"/>
</dbReference>
<sequence>MFSRRFWSRSPASGSLVLGLAFLVLAGIASARAGNSGMDVDLELVLAVDVSYSMDTEEQALQREGYASAVVSREFLDALRLGPSGRIAVEYVEWAGDGEQKVVVDWRIIDGPQTAKAFADAVLGAPLRRVYRTSISSALLFSADQFDLNGYKGLRRVIDVSGDGVNNQGPPVALARDAVVQRGITVNGLPLLLKRGASSALDVPELDAYYEDCVIGGPGAFVIPVQHTEEFARAIKTKLVMEVAGVVPPPGPGLVQRAAAKEPRVSCTIGEKIWMDHWAN</sequence>
<dbReference type="InterPro" id="IPR010607">
    <property type="entry name" value="DUF1194"/>
</dbReference>
<proteinExistence type="predicted"/>
<dbReference type="Pfam" id="PF06707">
    <property type="entry name" value="DUF1194"/>
    <property type="match status" value="1"/>
</dbReference>
<dbReference type="eggNOG" id="COG2304">
    <property type="taxonomic scope" value="Bacteria"/>
</dbReference>
<dbReference type="InterPro" id="IPR036465">
    <property type="entry name" value="vWFA_dom_sf"/>
</dbReference>
<accession>A7IMW4</accession>
<protein>
    <recommendedName>
        <fullName evidence="3">DUF1194 domain-containing protein</fullName>
    </recommendedName>
</protein>
<dbReference type="Proteomes" id="UP000002417">
    <property type="component" value="Chromosome"/>
</dbReference>
<dbReference type="HOGENOM" id="CLU_064451_0_1_5"/>
<dbReference type="PhylomeDB" id="A7IMW4"/>